<keyword evidence="9" id="KW-0829">Tyrosine-protein kinase</keyword>
<dbReference type="CDD" id="cd11845">
    <property type="entry name" value="SH3_Src_like"/>
    <property type="match status" value="1"/>
</dbReference>
<evidence type="ECO:0000256" key="14">
    <source>
        <dbReference type="SAM" id="MobiDB-lite"/>
    </source>
</evidence>
<dbReference type="InterPro" id="IPR000719">
    <property type="entry name" value="Prot_kinase_dom"/>
</dbReference>
<dbReference type="InterPro" id="IPR020635">
    <property type="entry name" value="Tyr_kinase_cat_dom"/>
</dbReference>
<evidence type="ECO:0000256" key="8">
    <source>
        <dbReference type="ARBA" id="ARBA00022840"/>
    </source>
</evidence>
<dbReference type="SMART" id="SM00326">
    <property type="entry name" value="SH3"/>
    <property type="match status" value="1"/>
</dbReference>
<evidence type="ECO:0000256" key="4">
    <source>
        <dbReference type="ARBA" id="ARBA00022679"/>
    </source>
</evidence>
<dbReference type="PROSITE" id="PS50001">
    <property type="entry name" value="SH2"/>
    <property type="match status" value="1"/>
</dbReference>
<dbReference type="InterPro" id="IPR001452">
    <property type="entry name" value="SH3_domain"/>
</dbReference>
<keyword evidence="7" id="KW-0418">Kinase</keyword>
<evidence type="ECO:0000256" key="1">
    <source>
        <dbReference type="ARBA" id="ARBA00011903"/>
    </source>
</evidence>
<dbReference type="PROSITE" id="PS50011">
    <property type="entry name" value="PROTEIN_KINASE_DOM"/>
    <property type="match status" value="1"/>
</dbReference>
<evidence type="ECO:0000256" key="10">
    <source>
        <dbReference type="ARBA" id="ARBA00023288"/>
    </source>
</evidence>
<dbReference type="CDD" id="cd05034">
    <property type="entry name" value="PTKc_Src_like"/>
    <property type="match status" value="1"/>
</dbReference>
<dbReference type="GO" id="GO:0004715">
    <property type="term" value="F:non-membrane spanning protein tyrosine kinase activity"/>
    <property type="evidence" value="ECO:0007669"/>
    <property type="project" value="UniProtKB-EC"/>
</dbReference>
<evidence type="ECO:0000256" key="7">
    <source>
        <dbReference type="ARBA" id="ARBA00022777"/>
    </source>
</evidence>
<sequence>MTVMGNCFRKTKQYTNNHFNPEPRPPTSPSAPIRSPKKAKSNSLPRSEEQNVFRVPPVLPVDLNGSPFSLRTHRFSDQFPPHCQLLKTSACSSSAHVVAPVHGAHQEQQQPINCQQKYHDRSTRAFPRPELESVDQRSVNTAYPTPFSSIKRARNLHVSLYVYSARTEEEIPLQKGDVVAVLNDKDPDWWFVEHLKTSNKGYIPAAYVAPQGSVEAEDKSELSLKLKGRVYQATVRAVLLYGCETWPIRAAQLRRLRVFDHRCLRTIARVGWCQRIRNEAVRKRVFGCVTDTSIEECVQHQKLRWLGHVLRMPNHRLPKRVLFSMPNSEWRKQRGGQPLTWQRSMKKITKHLGAVGASRLAGWGPRDPHCAWLETLQYMAASRCQRRTCYQFLSRLPEISSLDYSLVRLSRLTSFFLSLSGALTLSVRDEEPRPTGGVTNTVKHYRIKYTDVSSCYYITAKCGFNSLQDLVKYYSTDANGLCYRLTQPCPRPVPITTDLSVRTKDHWEIPKSSIVLIKQLGAGQFGEVWLEVAVKTLKQGTMTRDEFLKEARIMRAARHPKLVRLYAVCTEDPIYIVTELMSNGSLLHYLRDGPGKHLELNSLVDMMAQIASGMAYLEKERYIHRDLAARNILVGENNCVKVADFGLARVVEDHCSTYMAHKTTKFPIKWTAPEAALMGRFTIKSDVWSFGIVVYELITHGQVPYPSMNNTETLDQVRSGYRMPRPNGCPQPIYTMLLRMWDAIPEKRPTFAYLCDFFEDYFITSDTDYKNTTTGHAELNTSCSPHPVNRRSVGACCQPPAVNSVSNFSTTTTTTNGVISLNELDRADSGLIKSPLAVT</sequence>
<accession>A0A075AA18</accession>
<dbReference type="FunFam" id="3.30.200.20:FF:000036">
    <property type="entry name" value="Tyrosine-protein kinase"/>
    <property type="match status" value="1"/>
</dbReference>
<keyword evidence="8" id="KW-0067">ATP-binding</keyword>
<feature type="region of interest" description="Disordered" evidence="14">
    <location>
        <begin position="13"/>
        <end position="51"/>
    </location>
</feature>
<evidence type="ECO:0000256" key="6">
    <source>
        <dbReference type="ARBA" id="ARBA00022741"/>
    </source>
</evidence>
<dbReference type="RefSeq" id="XP_009171837.1">
    <property type="nucleotide sequence ID" value="XM_009173573.1"/>
</dbReference>
<dbReference type="PANTHER" id="PTHR24418">
    <property type="entry name" value="TYROSINE-PROTEIN KINASE"/>
    <property type="match status" value="1"/>
</dbReference>
<evidence type="ECO:0000259" key="17">
    <source>
        <dbReference type="PROSITE" id="PS50011"/>
    </source>
</evidence>
<protein>
    <recommendedName>
        <fullName evidence="1">non-specific protein-tyrosine kinase</fullName>
        <ecNumber evidence="1">2.7.10.2</ecNumber>
    </recommendedName>
</protein>
<evidence type="ECO:0000313" key="18">
    <source>
        <dbReference type="EMBL" id="KER24399.1"/>
    </source>
</evidence>
<evidence type="ECO:0000256" key="5">
    <source>
        <dbReference type="ARBA" id="ARBA00022707"/>
    </source>
</evidence>
<keyword evidence="2 13" id="KW-0728">SH3 domain</keyword>
<feature type="domain" description="SH3" evidence="16">
    <location>
        <begin position="152"/>
        <end position="213"/>
    </location>
</feature>
<dbReference type="PROSITE" id="PS50002">
    <property type="entry name" value="SH3"/>
    <property type="match status" value="1"/>
</dbReference>
<dbReference type="KEGG" id="ovi:T265_07913"/>
<evidence type="ECO:0000256" key="9">
    <source>
        <dbReference type="ARBA" id="ARBA00023137"/>
    </source>
</evidence>
<gene>
    <name evidence="18" type="ORF">T265_07913</name>
</gene>
<dbReference type="SUPFAM" id="SSF50044">
    <property type="entry name" value="SH3-domain"/>
    <property type="match status" value="1"/>
</dbReference>
<dbReference type="AlphaFoldDB" id="A0A075AA18"/>
<proteinExistence type="predicted"/>
<dbReference type="SUPFAM" id="SSF56112">
    <property type="entry name" value="Protein kinase-like (PK-like)"/>
    <property type="match status" value="1"/>
</dbReference>
<evidence type="ECO:0000256" key="13">
    <source>
        <dbReference type="PROSITE-ProRule" id="PRU00192"/>
    </source>
</evidence>
<dbReference type="InterPro" id="IPR000980">
    <property type="entry name" value="SH2"/>
</dbReference>
<dbReference type="OrthoDB" id="28230at2759"/>
<name>A0A075AA18_OPIVI</name>
<dbReference type="InterPro" id="IPR050198">
    <property type="entry name" value="Non-receptor_tyrosine_kinases"/>
</dbReference>
<dbReference type="Gene3D" id="1.10.510.10">
    <property type="entry name" value="Transferase(Phosphotransferase) domain 1"/>
    <property type="match status" value="1"/>
</dbReference>
<dbReference type="GO" id="GO:0005524">
    <property type="term" value="F:ATP binding"/>
    <property type="evidence" value="ECO:0007669"/>
    <property type="project" value="UniProtKB-KW"/>
</dbReference>
<dbReference type="Pfam" id="PF14604">
    <property type="entry name" value="SH3_9"/>
    <property type="match status" value="1"/>
</dbReference>
<keyword evidence="3" id="KW-0597">Phosphoprotein</keyword>
<dbReference type="PROSITE" id="PS00109">
    <property type="entry name" value="PROTEIN_KINASE_TYR"/>
    <property type="match status" value="1"/>
</dbReference>
<dbReference type="InterPro" id="IPR036028">
    <property type="entry name" value="SH3-like_dom_sf"/>
</dbReference>
<evidence type="ECO:0000256" key="3">
    <source>
        <dbReference type="ARBA" id="ARBA00022553"/>
    </source>
</evidence>
<dbReference type="Pfam" id="PF00017">
    <property type="entry name" value="SH2"/>
    <property type="match status" value="1"/>
</dbReference>
<feature type="domain" description="SH2" evidence="15">
    <location>
        <begin position="372"/>
        <end position="489"/>
    </location>
</feature>
<keyword evidence="5" id="KW-0519">Myristate</keyword>
<evidence type="ECO:0000256" key="12">
    <source>
        <dbReference type="PROSITE-ProRule" id="PRU00191"/>
    </source>
</evidence>
<keyword evidence="10" id="KW-0449">Lipoprotein</keyword>
<comment type="catalytic activity">
    <reaction evidence="11">
        <text>L-tyrosyl-[protein] + ATP = O-phospho-L-tyrosyl-[protein] + ADP + H(+)</text>
        <dbReference type="Rhea" id="RHEA:10596"/>
        <dbReference type="Rhea" id="RHEA-COMP:10136"/>
        <dbReference type="Rhea" id="RHEA-COMP:20101"/>
        <dbReference type="ChEBI" id="CHEBI:15378"/>
        <dbReference type="ChEBI" id="CHEBI:30616"/>
        <dbReference type="ChEBI" id="CHEBI:46858"/>
        <dbReference type="ChEBI" id="CHEBI:61978"/>
        <dbReference type="ChEBI" id="CHEBI:456216"/>
        <dbReference type="EC" id="2.7.10.2"/>
    </reaction>
</comment>
<dbReference type="CTD" id="20322092"/>
<dbReference type="SMART" id="SM00219">
    <property type="entry name" value="TyrKc"/>
    <property type="match status" value="1"/>
</dbReference>
<dbReference type="SUPFAM" id="SSF55550">
    <property type="entry name" value="SH2 domain"/>
    <property type="match status" value="1"/>
</dbReference>
<dbReference type="PRINTS" id="PR00401">
    <property type="entry name" value="SH2DOMAIN"/>
</dbReference>
<dbReference type="InterPro" id="IPR001245">
    <property type="entry name" value="Ser-Thr/Tyr_kinase_cat_dom"/>
</dbReference>
<dbReference type="EC" id="2.7.10.2" evidence="1"/>
<dbReference type="STRING" id="6198.A0A075AA18"/>
<dbReference type="InterPro" id="IPR036860">
    <property type="entry name" value="SH2_dom_sf"/>
</dbReference>
<dbReference type="PRINTS" id="PR00109">
    <property type="entry name" value="TYRKINASE"/>
</dbReference>
<dbReference type="Gene3D" id="3.30.200.20">
    <property type="entry name" value="Phosphorylase Kinase, domain 1"/>
    <property type="match status" value="1"/>
</dbReference>
<keyword evidence="6" id="KW-0547">Nucleotide-binding</keyword>
<dbReference type="InterPro" id="IPR008266">
    <property type="entry name" value="Tyr_kinase_AS"/>
</dbReference>
<dbReference type="Proteomes" id="UP000054324">
    <property type="component" value="Unassembled WGS sequence"/>
</dbReference>
<dbReference type="Pfam" id="PF07714">
    <property type="entry name" value="PK_Tyr_Ser-Thr"/>
    <property type="match status" value="1"/>
</dbReference>
<evidence type="ECO:0000259" key="15">
    <source>
        <dbReference type="PROSITE" id="PS50001"/>
    </source>
</evidence>
<evidence type="ECO:0000256" key="2">
    <source>
        <dbReference type="ARBA" id="ARBA00022443"/>
    </source>
</evidence>
<keyword evidence="19" id="KW-1185">Reference proteome</keyword>
<reference evidence="18 19" key="1">
    <citation type="submission" date="2013-11" db="EMBL/GenBank/DDBJ databases">
        <title>Opisthorchis viverrini - life in the bile duct.</title>
        <authorList>
            <person name="Young N.D."/>
            <person name="Nagarajan N."/>
            <person name="Lin S.J."/>
            <person name="Korhonen P.K."/>
            <person name="Jex A.R."/>
            <person name="Hall R.S."/>
            <person name="Safavi-Hemami H."/>
            <person name="Kaewkong W."/>
            <person name="Bertrand D."/>
            <person name="Gao S."/>
            <person name="Seet Q."/>
            <person name="Wongkham S."/>
            <person name="Teh B.T."/>
            <person name="Wongkham C."/>
            <person name="Intapan P.M."/>
            <person name="Maleewong W."/>
            <person name="Yang X."/>
            <person name="Hu M."/>
            <person name="Wang Z."/>
            <person name="Hofmann A."/>
            <person name="Sternberg P.W."/>
            <person name="Tan P."/>
            <person name="Wang J."/>
            <person name="Gasser R.B."/>
        </authorList>
    </citation>
    <scope>NUCLEOTIDE SEQUENCE [LARGE SCALE GENOMIC DNA]</scope>
</reference>
<dbReference type="GeneID" id="20322092"/>
<keyword evidence="12" id="KW-0727">SH2 domain</keyword>
<feature type="domain" description="Protein kinase" evidence="17">
    <location>
        <begin position="514"/>
        <end position="762"/>
    </location>
</feature>
<evidence type="ECO:0000313" key="19">
    <source>
        <dbReference type="Proteomes" id="UP000054324"/>
    </source>
</evidence>
<evidence type="ECO:0000256" key="11">
    <source>
        <dbReference type="ARBA" id="ARBA00051245"/>
    </source>
</evidence>
<keyword evidence="4" id="KW-0808">Transferase</keyword>
<organism evidence="18 19">
    <name type="scientific">Opisthorchis viverrini</name>
    <name type="common">Southeast Asian liver fluke</name>
    <dbReference type="NCBI Taxonomy" id="6198"/>
    <lineage>
        <taxon>Eukaryota</taxon>
        <taxon>Metazoa</taxon>
        <taxon>Spiralia</taxon>
        <taxon>Lophotrochozoa</taxon>
        <taxon>Platyhelminthes</taxon>
        <taxon>Trematoda</taxon>
        <taxon>Digenea</taxon>
        <taxon>Opisthorchiida</taxon>
        <taxon>Opisthorchiata</taxon>
        <taxon>Opisthorchiidae</taxon>
        <taxon>Opisthorchis</taxon>
    </lineage>
</organism>
<dbReference type="Gene3D" id="2.30.30.40">
    <property type="entry name" value="SH3 Domains"/>
    <property type="match status" value="1"/>
</dbReference>
<dbReference type="InterPro" id="IPR011009">
    <property type="entry name" value="Kinase-like_dom_sf"/>
</dbReference>
<dbReference type="FunFam" id="1.10.510.10:FF:000399">
    <property type="entry name" value="Tyrosine-protein kinase"/>
    <property type="match status" value="1"/>
</dbReference>
<dbReference type="Gene3D" id="3.30.505.10">
    <property type="entry name" value="SH2 domain"/>
    <property type="match status" value="1"/>
</dbReference>
<dbReference type="EMBL" id="KL596811">
    <property type="protein sequence ID" value="KER24399.1"/>
    <property type="molecule type" value="Genomic_DNA"/>
</dbReference>
<evidence type="ECO:0000259" key="16">
    <source>
        <dbReference type="PROSITE" id="PS50002"/>
    </source>
</evidence>